<keyword evidence="2" id="KW-1185">Reference proteome</keyword>
<sequence length="59" mass="6526">MSTYLLADAFSAFYQDKVRLHYGKAGDRVKIISEHGAVLIVEDKNGNRFPVAAENVSGR</sequence>
<organism evidence="1 2">
    <name type="scientific">Chitinophaga oryzae</name>
    <dbReference type="NCBI Taxonomy" id="2725414"/>
    <lineage>
        <taxon>Bacteria</taxon>
        <taxon>Pseudomonadati</taxon>
        <taxon>Bacteroidota</taxon>
        <taxon>Chitinophagia</taxon>
        <taxon>Chitinophagales</taxon>
        <taxon>Chitinophagaceae</taxon>
        <taxon>Chitinophaga</taxon>
    </lineage>
</organism>
<proteinExistence type="predicted"/>
<accession>A0ABX6LI69</accession>
<dbReference type="Proteomes" id="UP000503144">
    <property type="component" value="Chromosome"/>
</dbReference>
<reference evidence="1 2" key="2">
    <citation type="submission" date="2020-09" db="EMBL/GenBank/DDBJ databases">
        <authorList>
            <person name="Kittiwongwattana C."/>
        </authorList>
    </citation>
    <scope>NUCLEOTIDE SEQUENCE [LARGE SCALE GENOMIC DNA]</scope>
    <source>
        <strain evidence="1 2">1303</strain>
    </source>
</reference>
<evidence type="ECO:0000313" key="2">
    <source>
        <dbReference type="Proteomes" id="UP000503144"/>
    </source>
</evidence>
<protein>
    <submittedName>
        <fullName evidence="1">Uncharacterized protein</fullName>
    </submittedName>
</protein>
<gene>
    <name evidence="1" type="ORF">HF324_18535</name>
</gene>
<name>A0ABX6LI69_9BACT</name>
<reference evidence="2" key="1">
    <citation type="submission" date="2020-04" db="EMBL/GenBank/DDBJ databases">
        <authorList>
            <person name="Kittiwongwattana C."/>
        </authorList>
    </citation>
    <scope>NUCLEOTIDE SEQUENCE [LARGE SCALE GENOMIC DNA]</scope>
    <source>
        <strain evidence="2">1303</strain>
    </source>
</reference>
<evidence type="ECO:0000313" key="1">
    <source>
        <dbReference type="EMBL" id="QJB39747.1"/>
    </source>
</evidence>
<dbReference type="EMBL" id="CP051204">
    <property type="protein sequence ID" value="QJB39747.1"/>
    <property type="molecule type" value="Genomic_DNA"/>
</dbReference>
<dbReference type="RefSeq" id="WP_168861345.1">
    <property type="nucleotide sequence ID" value="NZ_CP051204.2"/>
</dbReference>